<evidence type="ECO:0000256" key="5">
    <source>
        <dbReference type="ARBA" id="ARBA00022801"/>
    </source>
</evidence>
<dbReference type="CDD" id="cd08662">
    <property type="entry name" value="M13"/>
    <property type="match status" value="1"/>
</dbReference>
<proteinExistence type="inferred from homology"/>
<dbReference type="InterPro" id="IPR018497">
    <property type="entry name" value="Peptidase_M13_C"/>
</dbReference>
<dbReference type="Proteomes" id="UP000326759">
    <property type="component" value="Unassembled WGS sequence"/>
</dbReference>
<dbReference type="InterPro" id="IPR000718">
    <property type="entry name" value="Peptidase_M13"/>
</dbReference>
<keyword evidence="7" id="KW-0482">Metalloprotease</keyword>
<dbReference type="GO" id="GO:0005886">
    <property type="term" value="C:plasma membrane"/>
    <property type="evidence" value="ECO:0007669"/>
    <property type="project" value="TreeGrafter"/>
</dbReference>
<keyword evidence="11" id="KW-1185">Reference proteome</keyword>
<dbReference type="PRINTS" id="PR00786">
    <property type="entry name" value="NEPRILYSIN"/>
</dbReference>
<gene>
    <name evidence="10" type="primary">Ece1_2</name>
    <name evidence="10" type="ORF">Anas_01530</name>
</gene>
<dbReference type="SUPFAM" id="SSF55486">
    <property type="entry name" value="Metalloproteases ('zincins'), catalytic domain"/>
    <property type="match status" value="1"/>
</dbReference>
<evidence type="ECO:0000256" key="3">
    <source>
        <dbReference type="ARBA" id="ARBA00022670"/>
    </source>
</evidence>
<dbReference type="OrthoDB" id="6475849at2759"/>
<dbReference type="Pfam" id="PF05649">
    <property type="entry name" value="Peptidase_M13_N"/>
    <property type="match status" value="1"/>
</dbReference>
<dbReference type="GO" id="GO:0046872">
    <property type="term" value="F:metal ion binding"/>
    <property type="evidence" value="ECO:0007669"/>
    <property type="project" value="UniProtKB-KW"/>
</dbReference>
<dbReference type="GO" id="GO:0004222">
    <property type="term" value="F:metalloendopeptidase activity"/>
    <property type="evidence" value="ECO:0007669"/>
    <property type="project" value="InterPro"/>
</dbReference>
<evidence type="ECO:0000256" key="2">
    <source>
        <dbReference type="ARBA" id="ARBA00007357"/>
    </source>
</evidence>
<evidence type="ECO:0000256" key="6">
    <source>
        <dbReference type="ARBA" id="ARBA00022833"/>
    </source>
</evidence>
<evidence type="ECO:0000256" key="7">
    <source>
        <dbReference type="ARBA" id="ARBA00023049"/>
    </source>
</evidence>
<dbReference type="PROSITE" id="PS51885">
    <property type="entry name" value="NEPRILYSIN"/>
    <property type="match status" value="1"/>
</dbReference>
<keyword evidence="4" id="KW-0479">Metal-binding</keyword>
<evidence type="ECO:0000313" key="10">
    <source>
        <dbReference type="EMBL" id="KAB7507712.1"/>
    </source>
</evidence>
<organism evidence="10 11">
    <name type="scientific">Armadillidium nasatum</name>
    <dbReference type="NCBI Taxonomy" id="96803"/>
    <lineage>
        <taxon>Eukaryota</taxon>
        <taxon>Metazoa</taxon>
        <taxon>Ecdysozoa</taxon>
        <taxon>Arthropoda</taxon>
        <taxon>Crustacea</taxon>
        <taxon>Multicrustacea</taxon>
        <taxon>Malacostraca</taxon>
        <taxon>Eumalacostraca</taxon>
        <taxon>Peracarida</taxon>
        <taxon>Isopoda</taxon>
        <taxon>Oniscidea</taxon>
        <taxon>Crinocheta</taxon>
        <taxon>Armadillidiidae</taxon>
        <taxon>Armadillidium</taxon>
    </lineage>
</organism>
<dbReference type="InterPro" id="IPR008753">
    <property type="entry name" value="Peptidase_M13_N"/>
</dbReference>
<dbReference type="AlphaFoldDB" id="A0A5N5TNK4"/>
<comment type="cofactor">
    <cofactor evidence="1">
        <name>Zn(2+)</name>
        <dbReference type="ChEBI" id="CHEBI:29105"/>
    </cofactor>
</comment>
<dbReference type="PANTHER" id="PTHR11733:SF167">
    <property type="entry name" value="FI17812P1-RELATED"/>
    <property type="match status" value="1"/>
</dbReference>
<accession>A0A5N5TNK4</accession>
<dbReference type="GO" id="GO:0016485">
    <property type="term" value="P:protein processing"/>
    <property type="evidence" value="ECO:0007669"/>
    <property type="project" value="TreeGrafter"/>
</dbReference>
<evidence type="ECO:0000313" key="11">
    <source>
        <dbReference type="Proteomes" id="UP000326759"/>
    </source>
</evidence>
<comment type="similarity">
    <text evidence="2">Belongs to the peptidase M13 family.</text>
</comment>
<evidence type="ECO:0000256" key="1">
    <source>
        <dbReference type="ARBA" id="ARBA00001947"/>
    </source>
</evidence>
<feature type="domain" description="Peptidase M13 N-terminal" evidence="9">
    <location>
        <begin position="28"/>
        <end position="370"/>
    </location>
</feature>
<keyword evidence="5" id="KW-0378">Hydrolase</keyword>
<keyword evidence="6" id="KW-0862">Zinc</keyword>
<evidence type="ECO:0000259" key="8">
    <source>
        <dbReference type="Pfam" id="PF01431"/>
    </source>
</evidence>
<feature type="domain" description="Peptidase M13 C-terminal" evidence="8">
    <location>
        <begin position="413"/>
        <end position="615"/>
    </location>
</feature>
<comment type="caution">
    <text evidence="10">The sequence shown here is derived from an EMBL/GenBank/DDBJ whole genome shotgun (WGS) entry which is preliminary data.</text>
</comment>
<dbReference type="Gene3D" id="3.40.390.10">
    <property type="entry name" value="Collagenase (Catalytic Domain)"/>
    <property type="match status" value="2"/>
</dbReference>
<sequence length="616" mass="70703">MSTLDHNDMILNAQAERMLQVMNSSVDPCENFYEYACGRWSEVYPLEDKALDNTFDRLREGLDEVLKQLLEEPITSEDSRSTIIAKTLYKGCMDEEKIESLGVTPLKTLLSQLGGWPVLEGEAWNEEAFDWVELMAKLRKYNNDILLSEWVGADVTNSSNHIIQLDQPILGLPGREYFMSAGDQDYRMAYMELMLKTCELLGVSPEKALQDMINVLQFEKQLAKILTPAEERRNLSAIDWIKYFHIIMSPSLSPPSLTSSESSAPSKETEERYVIVFAMKYIRKLVTLIQETSKRTVSNYLMWRFVKNRMNNLGKASQDAKQDFIQILFGSKSQPERWLTCVSYVNGNLGYVLGSLFVKKYYPQTSKKDLDFNESDHFWNVIKMLQFHALSTHDLLSKPVSRIEWTTTPAVVNAYYSRSKNMIMFPAGILQPPFYHPAFPRCLNFGGIGVVIGHEISHGFDDNGRQFDEFGNLQQWWTDEDVSHFYDRATCMLDQYSNYKVTSTGLKINAVNTLGENIADNAGLKIAYKAYQKWKLLNGGETIHLPRFNLTHDQFFFLNFGQIWCEVNSPEAMLTKIRVGQHSPNKYRVIGTLSNSKEFSDAFNCPEKSTMNPKEK</sequence>
<evidence type="ECO:0000256" key="4">
    <source>
        <dbReference type="ARBA" id="ARBA00022723"/>
    </source>
</evidence>
<evidence type="ECO:0000259" key="9">
    <source>
        <dbReference type="Pfam" id="PF05649"/>
    </source>
</evidence>
<protein>
    <submittedName>
        <fullName evidence="10">Endothelin-converting enzyme 1</fullName>
    </submittedName>
</protein>
<dbReference type="EMBL" id="SEYY01000256">
    <property type="protein sequence ID" value="KAB7507712.1"/>
    <property type="molecule type" value="Genomic_DNA"/>
</dbReference>
<dbReference type="Pfam" id="PF01431">
    <property type="entry name" value="Peptidase_M13"/>
    <property type="match status" value="1"/>
</dbReference>
<keyword evidence="3" id="KW-0645">Protease</keyword>
<name>A0A5N5TNK4_9CRUS</name>
<dbReference type="PANTHER" id="PTHR11733">
    <property type="entry name" value="ZINC METALLOPROTEASE FAMILY M13 NEPRILYSIN-RELATED"/>
    <property type="match status" value="1"/>
</dbReference>
<dbReference type="InterPro" id="IPR024079">
    <property type="entry name" value="MetalloPept_cat_dom_sf"/>
</dbReference>
<reference evidence="10 11" key="1">
    <citation type="journal article" date="2019" name="PLoS Biol.">
        <title>Sex chromosomes control vertical transmission of feminizing Wolbachia symbionts in an isopod.</title>
        <authorList>
            <person name="Becking T."/>
            <person name="Chebbi M.A."/>
            <person name="Giraud I."/>
            <person name="Moumen B."/>
            <person name="Laverre T."/>
            <person name="Caubet Y."/>
            <person name="Peccoud J."/>
            <person name="Gilbert C."/>
            <person name="Cordaux R."/>
        </authorList>
    </citation>
    <scope>NUCLEOTIDE SEQUENCE [LARGE SCALE GENOMIC DNA]</scope>
    <source>
        <strain evidence="10">ANa2</strain>
        <tissue evidence="10">Whole body excluding digestive tract and cuticle</tissue>
    </source>
</reference>